<proteinExistence type="predicted"/>
<dbReference type="RefSeq" id="WP_067871061.1">
    <property type="nucleotide sequence ID" value="NZ_JAAXOP010000009.1"/>
</dbReference>
<dbReference type="Gene3D" id="2.120.10.30">
    <property type="entry name" value="TolB, C-terminal domain"/>
    <property type="match status" value="1"/>
</dbReference>
<dbReference type="Proteomes" id="UP000565711">
    <property type="component" value="Unassembled WGS sequence"/>
</dbReference>
<evidence type="ECO:0000256" key="1">
    <source>
        <dbReference type="SAM" id="SignalP"/>
    </source>
</evidence>
<dbReference type="InterPro" id="IPR013658">
    <property type="entry name" value="SGL"/>
</dbReference>
<accession>A0A846XZ89</accession>
<organism evidence="3 4">
    <name type="scientific">Nocardia vermiculata</name>
    <dbReference type="NCBI Taxonomy" id="257274"/>
    <lineage>
        <taxon>Bacteria</taxon>
        <taxon>Bacillati</taxon>
        <taxon>Actinomycetota</taxon>
        <taxon>Actinomycetes</taxon>
        <taxon>Mycobacteriales</taxon>
        <taxon>Nocardiaceae</taxon>
        <taxon>Nocardia</taxon>
    </lineage>
</organism>
<reference evidence="3 4" key="1">
    <citation type="submission" date="2020-04" db="EMBL/GenBank/DDBJ databases">
        <title>MicrobeNet Type strains.</title>
        <authorList>
            <person name="Nicholson A.C."/>
        </authorList>
    </citation>
    <scope>NUCLEOTIDE SEQUENCE [LARGE SCALE GENOMIC DNA]</scope>
    <source>
        <strain evidence="3 4">JCM 12354</strain>
    </source>
</reference>
<gene>
    <name evidence="3" type="ORF">HGA08_17045</name>
</gene>
<dbReference type="InterPro" id="IPR015943">
    <property type="entry name" value="WD40/YVTN_repeat-like_dom_sf"/>
</dbReference>
<feature type="signal peptide" evidence="1">
    <location>
        <begin position="1"/>
        <end position="20"/>
    </location>
</feature>
<dbReference type="SUPFAM" id="SSF63829">
    <property type="entry name" value="Calcium-dependent phosphotriesterase"/>
    <property type="match status" value="2"/>
</dbReference>
<dbReference type="PANTHER" id="PTHR40274:SF4">
    <property type="entry name" value="BLL1406 PROTEIN"/>
    <property type="match status" value="1"/>
</dbReference>
<sequence>MLTRQRLAAGLIIGTTAVVAACSTSGPGSVVVDDGPKVAEGYRLERVVTGTALHSINGITLRPDGTLVATSLAGETITEIDPSTGAFTPLVGSPDGRSDDAVVTPTGELIWTDPAGGVVRRRETDGTVSTIVDDLPGANSIAYDRARVRLFVGQTYLGSGLWEIDPTGASPKRLIAEDAGKPNAFAFGPDGQIYAPLSASKTVARIDPETGAATPVVSGFRHPVSVRFDSEDRLYVLDGATGELVRVDPVTAMKRAVTSVPAAADNMVIGPNDHAYVSNMADSSVIDVDLDTGAQQVITRSPLAFPTDVAAGPDGVLVADATAVRVVDPRTGQVRELARRLSSELQFPTGISVHGDHLVATSALIGSIQVLDRTGHPLRQVAGFQQPGHAIELDDGALIVTEPSNGRLLRVDGAAAPRPIAAGLGTPTGLAVAGDGRILVTDASEGRLLAIDPEAGGVTVVGTDLGAPRRVAIAPDGAAVVLDARGRVLRLDPGSTRPIVLVEGLAVGHLDAPHPRSGGLTVTPDGTVYIAADKETSVYALRRV</sequence>
<dbReference type="AlphaFoldDB" id="A0A846XZ89"/>
<evidence type="ECO:0000313" key="4">
    <source>
        <dbReference type="Proteomes" id="UP000565711"/>
    </source>
</evidence>
<dbReference type="Pfam" id="PF08450">
    <property type="entry name" value="SGL"/>
    <property type="match status" value="1"/>
</dbReference>
<comment type="caution">
    <text evidence="3">The sequence shown here is derived from an EMBL/GenBank/DDBJ whole genome shotgun (WGS) entry which is preliminary data.</text>
</comment>
<feature type="domain" description="SMP-30/Gluconolactonase/LRE-like region" evidence="2">
    <location>
        <begin position="56"/>
        <end position="236"/>
    </location>
</feature>
<evidence type="ECO:0000313" key="3">
    <source>
        <dbReference type="EMBL" id="NKY51927.1"/>
    </source>
</evidence>
<keyword evidence="1" id="KW-0732">Signal</keyword>
<dbReference type="InterPro" id="IPR011042">
    <property type="entry name" value="6-blade_b-propeller_TolB-like"/>
</dbReference>
<name>A0A846XZ89_9NOCA</name>
<dbReference type="PANTHER" id="PTHR40274">
    <property type="entry name" value="VIRGINIAMYCIN B LYASE"/>
    <property type="match status" value="1"/>
</dbReference>
<dbReference type="EMBL" id="JAAXOP010000009">
    <property type="protein sequence ID" value="NKY51927.1"/>
    <property type="molecule type" value="Genomic_DNA"/>
</dbReference>
<keyword evidence="4" id="KW-1185">Reference proteome</keyword>
<evidence type="ECO:0000259" key="2">
    <source>
        <dbReference type="Pfam" id="PF08450"/>
    </source>
</evidence>
<feature type="chain" id="PRO_5032959932" evidence="1">
    <location>
        <begin position="21"/>
        <end position="544"/>
    </location>
</feature>
<dbReference type="InterPro" id="IPR051344">
    <property type="entry name" value="Vgb"/>
</dbReference>
<dbReference type="Gene3D" id="2.130.10.10">
    <property type="entry name" value="YVTN repeat-like/Quinoprotein amine dehydrogenase"/>
    <property type="match status" value="1"/>
</dbReference>
<protein>
    <submittedName>
        <fullName evidence="3">PQQ-binding-like beta-propeller repeat protein</fullName>
    </submittedName>
</protein>
<dbReference type="PROSITE" id="PS51257">
    <property type="entry name" value="PROKAR_LIPOPROTEIN"/>
    <property type="match status" value="1"/>
</dbReference>